<protein>
    <submittedName>
        <fullName evidence="1">Uncharacterized protein</fullName>
    </submittedName>
</protein>
<dbReference type="KEGG" id="muc:MuYL_3035"/>
<evidence type="ECO:0000313" key="2">
    <source>
        <dbReference type="Proteomes" id="UP000215002"/>
    </source>
</evidence>
<reference evidence="1 2" key="1">
    <citation type="submission" date="2017-08" db="EMBL/GenBank/DDBJ databases">
        <title>Complete genome sequence of Mucilaginibacter sp. strain BJC16-A31.</title>
        <authorList>
            <consortium name="Henan University of Science and Technology"/>
            <person name="You X."/>
        </authorList>
    </citation>
    <scope>NUCLEOTIDE SEQUENCE [LARGE SCALE GENOMIC DNA]</scope>
    <source>
        <strain evidence="1 2">BJC16-A31</strain>
    </source>
</reference>
<accession>A0A223NYR2</accession>
<proteinExistence type="predicted"/>
<name>A0A223NYR2_9SPHI</name>
<dbReference type="Proteomes" id="UP000215002">
    <property type="component" value="Chromosome"/>
</dbReference>
<keyword evidence="2" id="KW-1185">Reference proteome</keyword>
<organism evidence="1 2">
    <name type="scientific">Mucilaginibacter xinganensis</name>
    <dbReference type="NCBI Taxonomy" id="1234841"/>
    <lineage>
        <taxon>Bacteria</taxon>
        <taxon>Pseudomonadati</taxon>
        <taxon>Bacteroidota</taxon>
        <taxon>Sphingobacteriia</taxon>
        <taxon>Sphingobacteriales</taxon>
        <taxon>Sphingobacteriaceae</taxon>
        <taxon>Mucilaginibacter</taxon>
    </lineage>
</organism>
<evidence type="ECO:0000313" key="1">
    <source>
        <dbReference type="EMBL" id="ASU34920.1"/>
    </source>
</evidence>
<sequence length="42" mass="4772">MFCKIISQILDFNIGGTGINNHACRSELHLEIKTGNSLKKYY</sequence>
<dbReference type="EMBL" id="CP022743">
    <property type="protein sequence ID" value="ASU34920.1"/>
    <property type="molecule type" value="Genomic_DNA"/>
</dbReference>
<dbReference type="AlphaFoldDB" id="A0A223NYR2"/>
<gene>
    <name evidence="1" type="ORF">MuYL_3035</name>
</gene>